<accession>A0ABP3UDC2</accession>
<protein>
    <submittedName>
        <fullName evidence="1">Uncharacterized protein</fullName>
    </submittedName>
</protein>
<organism evidence="1 2">
    <name type="scientific">Clostridium malenominatum</name>
    <dbReference type="NCBI Taxonomy" id="1539"/>
    <lineage>
        <taxon>Bacteria</taxon>
        <taxon>Bacillati</taxon>
        <taxon>Bacillota</taxon>
        <taxon>Clostridia</taxon>
        <taxon>Eubacteriales</taxon>
        <taxon>Clostridiaceae</taxon>
        <taxon>Clostridium</taxon>
    </lineage>
</organism>
<sequence length="47" mass="5581">MYTKLDIHNEGEKSIFNIAKKGIYISKLSMDETMKINYIKYLYGNIF</sequence>
<evidence type="ECO:0000313" key="2">
    <source>
        <dbReference type="Proteomes" id="UP001500339"/>
    </source>
</evidence>
<name>A0ABP3UDC2_9CLOT</name>
<reference evidence="2" key="1">
    <citation type="journal article" date="2019" name="Int. J. Syst. Evol. Microbiol.">
        <title>The Global Catalogue of Microorganisms (GCM) 10K type strain sequencing project: providing services to taxonomists for standard genome sequencing and annotation.</title>
        <authorList>
            <consortium name="The Broad Institute Genomics Platform"/>
            <consortium name="The Broad Institute Genome Sequencing Center for Infectious Disease"/>
            <person name="Wu L."/>
            <person name="Ma J."/>
        </authorList>
    </citation>
    <scope>NUCLEOTIDE SEQUENCE [LARGE SCALE GENOMIC DNA]</scope>
    <source>
        <strain evidence="2">JCM 1405</strain>
    </source>
</reference>
<dbReference type="Proteomes" id="UP001500339">
    <property type="component" value="Unassembled WGS sequence"/>
</dbReference>
<evidence type="ECO:0000313" key="1">
    <source>
        <dbReference type="EMBL" id="GAA0730940.1"/>
    </source>
</evidence>
<dbReference type="EMBL" id="BAAACF010000012">
    <property type="protein sequence ID" value="GAA0730940.1"/>
    <property type="molecule type" value="Genomic_DNA"/>
</dbReference>
<gene>
    <name evidence="1" type="ORF">GCM10008905_32800</name>
</gene>
<proteinExistence type="predicted"/>
<keyword evidence="2" id="KW-1185">Reference proteome</keyword>
<comment type="caution">
    <text evidence="1">The sequence shown here is derived from an EMBL/GenBank/DDBJ whole genome shotgun (WGS) entry which is preliminary data.</text>
</comment>